<sequence length="164" mass="17371">MTQDLAPTRLADQLERAFQGGAWHGPALMELLAGVDGAMAQWRPGPAGHSIAEIVGHLRYWMEDARRQILGGPGSPGEPGADWGASEPDTEAAWQALGAALEEAHCGLRTAVQQLEEGALDEARPGSDTTIRGLLLGTLQHNAYHAGQIALLRKQAEAARGSRP</sequence>
<comment type="caution">
    <text evidence="3">The sequence shown here is derived from an EMBL/GenBank/DDBJ whole genome shotgun (WGS) entry which is preliminary data.</text>
</comment>
<name>A0ABQ5QDR4_9BACT</name>
<keyword evidence="4" id="KW-1185">Reference proteome</keyword>
<organism evidence="3 4">
    <name type="scientific">Geothrix limicola</name>
    <dbReference type="NCBI Taxonomy" id="2927978"/>
    <lineage>
        <taxon>Bacteria</taxon>
        <taxon>Pseudomonadati</taxon>
        <taxon>Acidobacteriota</taxon>
        <taxon>Holophagae</taxon>
        <taxon>Holophagales</taxon>
        <taxon>Holophagaceae</taxon>
        <taxon>Geothrix</taxon>
    </lineage>
</organism>
<dbReference type="InterPro" id="IPR034660">
    <property type="entry name" value="DinB/YfiT-like"/>
</dbReference>
<evidence type="ECO:0000313" key="4">
    <source>
        <dbReference type="Proteomes" id="UP001165069"/>
    </source>
</evidence>
<dbReference type="RefSeq" id="WP_285571769.1">
    <property type="nucleotide sequence ID" value="NZ_BSDE01000002.1"/>
</dbReference>
<gene>
    <name evidence="3" type="ORF">GETHLI_12100</name>
</gene>
<evidence type="ECO:0000256" key="1">
    <source>
        <dbReference type="SAM" id="MobiDB-lite"/>
    </source>
</evidence>
<dbReference type="InterPro" id="IPR024775">
    <property type="entry name" value="DinB-like"/>
</dbReference>
<feature type="region of interest" description="Disordered" evidence="1">
    <location>
        <begin position="68"/>
        <end position="89"/>
    </location>
</feature>
<protein>
    <recommendedName>
        <fullName evidence="2">DinB-like domain-containing protein</fullName>
    </recommendedName>
</protein>
<dbReference type="Gene3D" id="1.20.120.450">
    <property type="entry name" value="dinb family like domain"/>
    <property type="match status" value="1"/>
</dbReference>
<accession>A0ABQ5QDR4</accession>
<feature type="domain" description="DinB-like" evidence="2">
    <location>
        <begin position="27"/>
        <end position="149"/>
    </location>
</feature>
<evidence type="ECO:0000313" key="3">
    <source>
        <dbReference type="EMBL" id="GLH72708.1"/>
    </source>
</evidence>
<reference evidence="3 4" key="1">
    <citation type="journal article" date="2023" name="Antonie Van Leeuwenhoek">
        <title>Mesoterricola silvestris gen. nov., sp. nov., Mesoterricola sediminis sp. nov., Geothrix oryzae sp. nov., Geothrix edaphica sp. nov., Geothrix rubra sp. nov., and Geothrix limicola sp. nov., six novel members of Acidobacteriota isolated from soils.</title>
        <authorList>
            <person name="Itoh H."/>
            <person name="Sugisawa Y."/>
            <person name="Mise K."/>
            <person name="Xu Z."/>
            <person name="Kuniyasu M."/>
            <person name="Ushijima N."/>
            <person name="Kawano K."/>
            <person name="Kobayashi E."/>
            <person name="Shiratori Y."/>
            <person name="Masuda Y."/>
            <person name="Senoo K."/>
        </authorList>
    </citation>
    <scope>NUCLEOTIDE SEQUENCE [LARGE SCALE GENOMIC DNA]</scope>
    <source>
        <strain evidence="3 4">Red804</strain>
    </source>
</reference>
<evidence type="ECO:0000259" key="2">
    <source>
        <dbReference type="Pfam" id="PF12867"/>
    </source>
</evidence>
<dbReference type="EMBL" id="BSDE01000002">
    <property type="protein sequence ID" value="GLH72708.1"/>
    <property type="molecule type" value="Genomic_DNA"/>
</dbReference>
<dbReference type="SUPFAM" id="SSF109854">
    <property type="entry name" value="DinB/YfiT-like putative metalloenzymes"/>
    <property type="match status" value="1"/>
</dbReference>
<proteinExistence type="predicted"/>
<dbReference type="Proteomes" id="UP001165069">
    <property type="component" value="Unassembled WGS sequence"/>
</dbReference>
<dbReference type="Pfam" id="PF12867">
    <property type="entry name" value="DinB_2"/>
    <property type="match status" value="1"/>
</dbReference>